<protein>
    <submittedName>
        <fullName evidence="2">Unnamed protein product</fullName>
    </submittedName>
</protein>
<organism evidence="2 3">
    <name type="scientific">Phytophthora fragariaefolia</name>
    <dbReference type="NCBI Taxonomy" id="1490495"/>
    <lineage>
        <taxon>Eukaryota</taxon>
        <taxon>Sar</taxon>
        <taxon>Stramenopiles</taxon>
        <taxon>Oomycota</taxon>
        <taxon>Peronosporomycetes</taxon>
        <taxon>Peronosporales</taxon>
        <taxon>Peronosporaceae</taxon>
        <taxon>Phytophthora</taxon>
    </lineage>
</organism>
<sequence length="112" mass="12129">MAANVHRSPERQHPANSMKRKMDPTNCKSPSLTPDKKKQKQSHRTGQGQALAEPAPKLVCYVYDEVSHRGSACPEPEKVKRLVKECGQAHNAAVTSTDPPADATNQDADGGL</sequence>
<dbReference type="Proteomes" id="UP001165121">
    <property type="component" value="Unassembled WGS sequence"/>
</dbReference>
<feature type="region of interest" description="Disordered" evidence="1">
    <location>
        <begin position="1"/>
        <end position="54"/>
    </location>
</feature>
<accession>A0A9W6Y3I7</accession>
<reference evidence="2" key="1">
    <citation type="submission" date="2023-04" db="EMBL/GenBank/DDBJ databases">
        <title>Phytophthora fragariaefolia NBRC 109709.</title>
        <authorList>
            <person name="Ichikawa N."/>
            <person name="Sato H."/>
            <person name="Tonouchi N."/>
        </authorList>
    </citation>
    <scope>NUCLEOTIDE SEQUENCE</scope>
    <source>
        <strain evidence="2">NBRC 109709</strain>
    </source>
</reference>
<keyword evidence="3" id="KW-1185">Reference proteome</keyword>
<evidence type="ECO:0000256" key="1">
    <source>
        <dbReference type="SAM" id="MobiDB-lite"/>
    </source>
</evidence>
<gene>
    <name evidence="2" type="ORF">Pfra01_002279900</name>
</gene>
<evidence type="ECO:0000313" key="3">
    <source>
        <dbReference type="Proteomes" id="UP001165121"/>
    </source>
</evidence>
<feature type="compositionally biased region" description="Polar residues" evidence="1">
    <location>
        <begin position="93"/>
        <end position="112"/>
    </location>
</feature>
<dbReference type="EMBL" id="BSXT01003535">
    <property type="protein sequence ID" value="GMF54570.1"/>
    <property type="molecule type" value="Genomic_DNA"/>
</dbReference>
<comment type="caution">
    <text evidence="2">The sequence shown here is derived from an EMBL/GenBank/DDBJ whole genome shotgun (WGS) entry which is preliminary data.</text>
</comment>
<proteinExistence type="predicted"/>
<name>A0A9W6Y3I7_9STRA</name>
<evidence type="ECO:0000313" key="2">
    <source>
        <dbReference type="EMBL" id="GMF54570.1"/>
    </source>
</evidence>
<feature type="region of interest" description="Disordered" evidence="1">
    <location>
        <begin position="90"/>
        <end position="112"/>
    </location>
</feature>
<dbReference type="AlphaFoldDB" id="A0A9W6Y3I7"/>